<dbReference type="AlphaFoldDB" id="A0A9Q1GX67"/>
<dbReference type="InterPro" id="IPR025558">
    <property type="entry name" value="DUF4283"/>
</dbReference>
<accession>A0A9Q1GX67</accession>
<dbReference type="Pfam" id="PF14111">
    <property type="entry name" value="DUF4283"/>
    <property type="match status" value="1"/>
</dbReference>
<gene>
    <name evidence="2" type="ORF">Cgig2_011292</name>
</gene>
<protein>
    <recommendedName>
        <fullName evidence="1">DUF4283 domain-containing protein</fullName>
    </recommendedName>
</protein>
<dbReference type="OrthoDB" id="1939300at2759"/>
<dbReference type="EMBL" id="JAKOGI010001192">
    <property type="protein sequence ID" value="KAJ8427092.1"/>
    <property type="molecule type" value="Genomic_DNA"/>
</dbReference>
<proteinExistence type="predicted"/>
<evidence type="ECO:0000259" key="1">
    <source>
        <dbReference type="Pfam" id="PF14111"/>
    </source>
</evidence>
<keyword evidence="3" id="KW-1185">Reference proteome</keyword>
<organism evidence="2 3">
    <name type="scientific">Carnegiea gigantea</name>
    <dbReference type="NCBI Taxonomy" id="171969"/>
    <lineage>
        <taxon>Eukaryota</taxon>
        <taxon>Viridiplantae</taxon>
        <taxon>Streptophyta</taxon>
        <taxon>Embryophyta</taxon>
        <taxon>Tracheophyta</taxon>
        <taxon>Spermatophyta</taxon>
        <taxon>Magnoliopsida</taxon>
        <taxon>eudicotyledons</taxon>
        <taxon>Gunneridae</taxon>
        <taxon>Pentapetalae</taxon>
        <taxon>Caryophyllales</taxon>
        <taxon>Cactineae</taxon>
        <taxon>Cactaceae</taxon>
        <taxon>Cactoideae</taxon>
        <taxon>Echinocereeae</taxon>
        <taxon>Carnegiea</taxon>
    </lineage>
</organism>
<sequence length="202" mass="23343">MIVSGVKYVKIDKVAVESEIAYWKQAILYCVLGANPPFDVIKEFTTRIWKLYAIDKVAMVRKGMSMVKFKHIEDKLAFVQKGVYLFDSKPFLGLNNLSKIQSLLGISIKTDKYTKEKSIIQYAWVLIEVSLEGPFPNSVEFNGGHGDNECGKKNKMILTPFCMMEIELEAQRSLTWKSRFHRVHNSFSAARNQEWWSFLMDK</sequence>
<evidence type="ECO:0000313" key="3">
    <source>
        <dbReference type="Proteomes" id="UP001153076"/>
    </source>
</evidence>
<reference evidence="2" key="1">
    <citation type="submission" date="2022-04" db="EMBL/GenBank/DDBJ databases">
        <title>Carnegiea gigantea Genome sequencing and assembly v2.</title>
        <authorList>
            <person name="Copetti D."/>
            <person name="Sanderson M.J."/>
            <person name="Burquez A."/>
            <person name="Wojciechowski M.F."/>
        </authorList>
    </citation>
    <scope>NUCLEOTIDE SEQUENCE</scope>
    <source>
        <strain evidence="2">SGP5-SGP5p</strain>
        <tissue evidence="2">Aerial part</tissue>
    </source>
</reference>
<name>A0A9Q1GX67_9CARY</name>
<feature type="domain" description="DUF4283" evidence="1">
    <location>
        <begin position="22"/>
        <end position="92"/>
    </location>
</feature>
<comment type="caution">
    <text evidence="2">The sequence shown here is derived from an EMBL/GenBank/DDBJ whole genome shotgun (WGS) entry which is preliminary data.</text>
</comment>
<dbReference type="PANTHER" id="PTHR33233">
    <property type="entry name" value="ENDONUCLEASE/EXONUCLEASE/PHOSPHATASE"/>
    <property type="match status" value="1"/>
</dbReference>
<dbReference type="PANTHER" id="PTHR33233:SF14">
    <property type="entry name" value="ENDONUCLEASE_EXONUCLEASE_PHOSPHATASE"/>
    <property type="match status" value="1"/>
</dbReference>
<evidence type="ECO:0000313" key="2">
    <source>
        <dbReference type="EMBL" id="KAJ8427092.1"/>
    </source>
</evidence>
<dbReference type="Proteomes" id="UP001153076">
    <property type="component" value="Unassembled WGS sequence"/>
</dbReference>